<feature type="transmembrane region" description="Helical" evidence="6">
    <location>
        <begin position="358"/>
        <end position="378"/>
    </location>
</feature>
<feature type="transmembrane region" description="Helical" evidence="6">
    <location>
        <begin position="446"/>
        <end position="467"/>
    </location>
</feature>
<feature type="transmembrane region" description="Helical" evidence="6">
    <location>
        <begin position="49"/>
        <end position="66"/>
    </location>
</feature>
<evidence type="ECO:0000256" key="4">
    <source>
        <dbReference type="ARBA" id="ARBA00022989"/>
    </source>
</evidence>
<evidence type="ECO:0000313" key="7">
    <source>
        <dbReference type="EMBL" id="AZA48829.1"/>
    </source>
</evidence>
<reference evidence="10" key="2">
    <citation type="submission" date="2018-11" db="EMBL/GenBank/DDBJ databases">
        <title>Proposal to divide the Flavobacteriaceae and reorganize its genera based on Amino Acid Identity values calculated from whole genome sequences.</title>
        <authorList>
            <person name="Nicholson A.C."/>
            <person name="Gulvik C.A."/>
            <person name="Whitney A.M."/>
            <person name="Humrighouse B.W."/>
            <person name="Bell M."/>
            <person name="Holmes B."/>
            <person name="Steigerwalt A.G."/>
            <person name="Villarma A."/>
            <person name="Sheth M."/>
            <person name="Batra D."/>
            <person name="Pryor J."/>
            <person name="Bernardet J.-F."/>
            <person name="Hugo C."/>
            <person name="Kampfer P."/>
            <person name="Newman J."/>
            <person name="McQuiston J.R."/>
        </authorList>
    </citation>
    <scope>NUCLEOTIDE SEQUENCE [LARGE SCALE GENOMIC DNA]</scope>
    <source>
        <strain evidence="10">G0188</strain>
    </source>
</reference>
<dbReference type="PANTHER" id="PTHR30250">
    <property type="entry name" value="PST FAMILY PREDICTED COLANIC ACID TRANSPORTER"/>
    <property type="match status" value="1"/>
</dbReference>
<accession>A0A376DPT9</accession>
<gene>
    <name evidence="8" type="primary">rfbX</name>
    <name evidence="7" type="ORF">EG346_11870</name>
    <name evidence="8" type="ORF">NCTC13533_00790</name>
</gene>
<feature type="transmembrane region" description="Helical" evidence="6">
    <location>
        <begin position="254"/>
        <end position="271"/>
    </location>
</feature>
<dbReference type="OrthoDB" id="9815702at2"/>
<evidence type="ECO:0000256" key="3">
    <source>
        <dbReference type="ARBA" id="ARBA00022692"/>
    </source>
</evidence>
<dbReference type="PANTHER" id="PTHR30250:SF11">
    <property type="entry name" value="O-ANTIGEN TRANSPORTER-RELATED"/>
    <property type="match status" value="1"/>
</dbReference>
<evidence type="ECO:0000256" key="5">
    <source>
        <dbReference type="ARBA" id="ARBA00023136"/>
    </source>
</evidence>
<dbReference type="EMBL" id="UFVQ01000003">
    <property type="protein sequence ID" value="STC93306.1"/>
    <property type="molecule type" value="Genomic_DNA"/>
</dbReference>
<dbReference type="KEGG" id="ccau:EG346_11870"/>
<evidence type="ECO:0000256" key="2">
    <source>
        <dbReference type="ARBA" id="ARBA00022475"/>
    </source>
</evidence>
<feature type="transmembrane region" description="Helical" evidence="6">
    <location>
        <begin position="384"/>
        <end position="406"/>
    </location>
</feature>
<feature type="transmembrane region" description="Helical" evidence="6">
    <location>
        <begin position="418"/>
        <end position="440"/>
    </location>
</feature>
<feature type="transmembrane region" description="Helical" evidence="6">
    <location>
        <begin position="117"/>
        <end position="136"/>
    </location>
</feature>
<keyword evidence="10" id="KW-1185">Reference proteome</keyword>
<feature type="transmembrane region" description="Helical" evidence="6">
    <location>
        <begin position="331"/>
        <end position="351"/>
    </location>
</feature>
<accession>A0A3G6M7I5</accession>
<proteinExistence type="predicted"/>
<dbReference type="InterPro" id="IPR050833">
    <property type="entry name" value="Poly_Biosynth_Transport"/>
</dbReference>
<dbReference type="CDD" id="cd13128">
    <property type="entry name" value="MATE_Wzx_like"/>
    <property type="match status" value="1"/>
</dbReference>
<keyword evidence="5 6" id="KW-0472">Membrane</keyword>
<name>A0A376DPT9_CHRCU</name>
<dbReference type="Pfam" id="PF01943">
    <property type="entry name" value="Polysacc_synt"/>
    <property type="match status" value="1"/>
</dbReference>
<keyword evidence="2" id="KW-1003">Cell membrane</keyword>
<protein>
    <submittedName>
        <fullName evidence="7">Flippase</fullName>
    </submittedName>
    <submittedName>
        <fullName evidence="8">O-antigen transporter</fullName>
    </submittedName>
</protein>
<sequence length="486" mass="55888">MEKKSLGLNYVLSALRIMTSAIVGLLIMSHANKTLGAEIIGKVEYANTIINYFIMFSVLGIPMYGVREIAKQRNNKRKLSQTLVELLSILFVTTLISYIALFTLIYGFNFFSDYKTLILLFSIVILLNNAGADWFFMGMEDQLYITVRFVFVRLIALAILYLCIHTKDDYLIYVFITILYVCGSNVFNFYFLYKNIQFHEISFKTLDFKRHLKPIMTIFVAAISVNIYLQLDSFLISHLAGDKYLGYYAASNKLIRLTTTFISVIGLVLIPRLSTYWESETELYSDTLVKSFNLILIFSVPISLFFFLFSEEIINVMAGDDFYPSVLTMKLLSPICLIAGIVYFLGYLVLFIQKKEKIYTYAVILTAAFSVVVNLYAIKHWQQNGAAVTQILAEIVAILFMLAFIRKQLPKGLFFNKNVFKILASSIIVFLLLLGFKKYFNLEFNFWKFIGESIMFFLSIFVCLLIVKEKYVQEGVSLLMGKLKNK</sequence>
<reference evidence="7" key="3">
    <citation type="submission" date="2018-11" db="EMBL/GenBank/DDBJ databases">
        <title>Proposal to divide the Flavobacteriaceae and reorganize its genera based on Amino Acid Identity values calculated from whole genome sequences.</title>
        <authorList>
            <person name="Nicholson A.C."/>
            <person name="Gulvik C.A."/>
            <person name="Whitney A.M."/>
            <person name="Humrighouse B.W."/>
            <person name="Bell M."/>
            <person name="Holmes B."/>
            <person name="Steigerwalt A."/>
            <person name="Villarma A."/>
            <person name="Sheth M."/>
            <person name="Batra D."/>
            <person name="Pryor J."/>
            <person name="Bernardet J.-F."/>
            <person name="Hugo C."/>
            <person name="Kampfer P."/>
            <person name="Newman J."/>
            <person name="Mcquiston J.R."/>
        </authorList>
    </citation>
    <scope>NUCLEOTIDE SEQUENCE [LARGE SCALE GENOMIC DNA]</scope>
    <source>
        <strain evidence="7">G0188</strain>
    </source>
</reference>
<evidence type="ECO:0000256" key="6">
    <source>
        <dbReference type="SAM" id="Phobius"/>
    </source>
</evidence>
<comment type="subcellular location">
    <subcellularLocation>
        <location evidence="1">Cell membrane</location>
        <topology evidence="1">Multi-pass membrane protein</topology>
    </subcellularLocation>
</comment>
<dbReference type="Proteomes" id="UP000255224">
    <property type="component" value="Unassembled WGS sequence"/>
</dbReference>
<dbReference type="GO" id="GO:0005886">
    <property type="term" value="C:plasma membrane"/>
    <property type="evidence" value="ECO:0007669"/>
    <property type="project" value="UniProtKB-SubCell"/>
</dbReference>
<keyword evidence="3 6" id="KW-0812">Transmembrane</keyword>
<evidence type="ECO:0000313" key="8">
    <source>
        <dbReference type="EMBL" id="STC93306.1"/>
    </source>
</evidence>
<evidence type="ECO:0000256" key="1">
    <source>
        <dbReference type="ARBA" id="ARBA00004651"/>
    </source>
</evidence>
<feature type="transmembrane region" description="Helical" evidence="6">
    <location>
        <begin position="86"/>
        <end position="111"/>
    </location>
</feature>
<dbReference type="EMBL" id="CP033920">
    <property type="protein sequence ID" value="AZA48829.1"/>
    <property type="molecule type" value="Genomic_DNA"/>
</dbReference>
<feature type="transmembrane region" description="Helical" evidence="6">
    <location>
        <begin position="7"/>
        <end position="29"/>
    </location>
</feature>
<dbReference type="AlphaFoldDB" id="A0A376DPT9"/>
<evidence type="ECO:0000313" key="10">
    <source>
        <dbReference type="Proteomes" id="UP000273270"/>
    </source>
</evidence>
<feature type="transmembrane region" description="Helical" evidence="6">
    <location>
        <begin position="292"/>
        <end position="311"/>
    </location>
</feature>
<dbReference type="InterPro" id="IPR002797">
    <property type="entry name" value="Polysacc_synth"/>
</dbReference>
<organism evidence="8 9">
    <name type="scientific">Chryseobacterium carnipullorum</name>
    <dbReference type="NCBI Taxonomy" id="1124835"/>
    <lineage>
        <taxon>Bacteria</taxon>
        <taxon>Pseudomonadati</taxon>
        <taxon>Bacteroidota</taxon>
        <taxon>Flavobacteriia</taxon>
        <taxon>Flavobacteriales</taxon>
        <taxon>Weeksellaceae</taxon>
        <taxon>Chryseobacterium group</taxon>
        <taxon>Chryseobacterium</taxon>
    </lineage>
</organism>
<dbReference type="RefSeq" id="WP_123878813.1">
    <property type="nucleotide sequence ID" value="NZ_CP033920.1"/>
</dbReference>
<reference evidence="8 9" key="1">
    <citation type="submission" date="2018-06" db="EMBL/GenBank/DDBJ databases">
        <authorList>
            <consortium name="Pathogen Informatics"/>
            <person name="Doyle S."/>
        </authorList>
    </citation>
    <scope>NUCLEOTIDE SEQUENCE [LARGE SCALE GENOMIC DNA]</scope>
    <source>
        <strain evidence="8 9">NCTC13533</strain>
    </source>
</reference>
<feature type="transmembrane region" description="Helical" evidence="6">
    <location>
        <begin position="170"/>
        <end position="193"/>
    </location>
</feature>
<feature type="transmembrane region" description="Helical" evidence="6">
    <location>
        <begin position="143"/>
        <end position="164"/>
    </location>
</feature>
<dbReference type="Proteomes" id="UP000273270">
    <property type="component" value="Chromosome"/>
</dbReference>
<feature type="transmembrane region" description="Helical" evidence="6">
    <location>
        <begin position="214"/>
        <end position="231"/>
    </location>
</feature>
<evidence type="ECO:0000313" key="9">
    <source>
        <dbReference type="Proteomes" id="UP000255224"/>
    </source>
</evidence>
<keyword evidence="4 6" id="KW-1133">Transmembrane helix</keyword>